<protein>
    <submittedName>
        <fullName evidence="1">Uncharacterized protein</fullName>
    </submittedName>
</protein>
<organism evidence="1 2">
    <name type="scientific">Entomophthora muscae</name>
    <dbReference type="NCBI Taxonomy" id="34485"/>
    <lineage>
        <taxon>Eukaryota</taxon>
        <taxon>Fungi</taxon>
        <taxon>Fungi incertae sedis</taxon>
        <taxon>Zoopagomycota</taxon>
        <taxon>Entomophthoromycotina</taxon>
        <taxon>Entomophthoromycetes</taxon>
        <taxon>Entomophthorales</taxon>
        <taxon>Entomophthoraceae</taxon>
        <taxon>Entomophthora</taxon>
    </lineage>
</organism>
<keyword evidence="2" id="KW-1185">Reference proteome</keyword>
<name>A0ACC2US65_9FUNG</name>
<proteinExistence type="predicted"/>
<comment type="caution">
    <text evidence="1">The sequence shown here is derived from an EMBL/GenBank/DDBJ whole genome shotgun (WGS) entry which is preliminary data.</text>
</comment>
<evidence type="ECO:0000313" key="2">
    <source>
        <dbReference type="Proteomes" id="UP001165960"/>
    </source>
</evidence>
<accession>A0ACC2US65</accession>
<reference evidence="1" key="1">
    <citation type="submission" date="2022-04" db="EMBL/GenBank/DDBJ databases">
        <title>Genome of the entomopathogenic fungus Entomophthora muscae.</title>
        <authorList>
            <person name="Elya C."/>
            <person name="Lovett B.R."/>
            <person name="Lee E."/>
            <person name="Macias A.M."/>
            <person name="Hajek A.E."/>
            <person name="De Bivort B.L."/>
            <person name="Kasson M.T."/>
            <person name="De Fine Licht H.H."/>
            <person name="Stajich J.E."/>
        </authorList>
    </citation>
    <scope>NUCLEOTIDE SEQUENCE</scope>
    <source>
        <strain evidence="1">Berkeley</strain>
    </source>
</reference>
<gene>
    <name evidence="1" type="ORF">DSO57_1008032</name>
</gene>
<sequence>MQINLFVYDIFSFLSHRLAEPPLKLTASEQNPCVKAATRDGGSFVYSHECEITPRAKRSENHMVGYSFNSYTPSNEQMGNSIEDNFQDQYLEMEYDPIDEGHSHSSIPYDSNGEDPEASHAPFIYPSPIQNHEHPQEAMPFMDGYSTRSYYEPIDDKDSNQVIQGLAYDASFYPVEEEPTTTPNETPKFIEINDAINEANGEPNFFTNAGQASTPIQPSKLFHGIQGDATDLEFNPTSKLPSEDSHQPFYTYLYDKVRTITIWK</sequence>
<dbReference type="EMBL" id="QTSX02000024">
    <property type="protein sequence ID" value="KAJ9089934.1"/>
    <property type="molecule type" value="Genomic_DNA"/>
</dbReference>
<evidence type="ECO:0000313" key="1">
    <source>
        <dbReference type="EMBL" id="KAJ9089934.1"/>
    </source>
</evidence>
<dbReference type="Proteomes" id="UP001165960">
    <property type="component" value="Unassembled WGS sequence"/>
</dbReference>